<feature type="region of interest" description="Disordered" evidence="2">
    <location>
        <begin position="787"/>
        <end position="825"/>
    </location>
</feature>
<feature type="coiled-coil region" evidence="1">
    <location>
        <begin position="734"/>
        <end position="761"/>
    </location>
</feature>
<protein>
    <submittedName>
        <fullName evidence="3">Uncharacterized protein</fullName>
    </submittedName>
</protein>
<evidence type="ECO:0000256" key="2">
    <source>
        <dbReference type="SAM" id="MobiDB-lite"/>
    </source>
</evidence>
<sequence length="825" mass="89088">MAAARQDADAVAEPAMDSQLTGHVSQAAGEGQLFSPPSSPSPPEAAQHPYNFDFPTLEDDGSVSDLTTHQARPGPYATPPAALSALGNKNMADRGYTSESEGSLADQYDMIDHDDLSEISNDDHDTASITSNEQDHDGRFTPELPESEQEEDEAQYVDTALEFQDVTDLTSGTTSHLPSSSVVMVDSSTAQQIQAENELIDSYMSDDLETPRQSVLPVPVPEPKGHTAASQPPLKILFVSNEDETQADMDLIVSRVTAAMRPSSSDAVNHHRVVRLPPTPAEADSSAMTVVYGPNGVEATVQHCVTAKRQSFGSYAFCLKDHDGFRHPWITVSADGKFDGQKPDLIIYHARHYGAEVAMEAVANLKVPSFAILEKDIGYLESRIPGLSGASQVIVKGEDFIGMDRVALSRKIGNVVGQAPNKSVPERVAWVAPSIKSFAAVSAIAALIFAMFFAAVLSPGADLACDLTGDLLARREALSSSLVSLASEGTLPNATSLVDMNELLPECSEHSASLACKTGAAFEWLPPHHVMLSLLRHSNDSRPVIPKFSRFSASNRIDVAFNINELIDGVYLLTIDPSEVYGGIEFNASSAKPSWSFAAINYYGPRSRRPQSVEKAGTEVGTRIGNDIASMTKTVQKLNGILSHEIAASVQATCNVTSQLALYMSRELQVFGKTTGSMLHKAGRANKEVAKTFVKDLTVIQQDVVKFTKDVSLSFKSSMMAVKSNTKALIQSPLARSRQRVQELKQALQSKKIDSEAAKADVVDRVKIQRRLRNAMSKIEAKYKAARPYSNQPAGSKALPKVPNRCTKTGKIHGQRLTPAAAQRR</sequence>
<reference evidence="3" key="1">
    <citation type="submission" date="2015-10" db="EMBL/GenBank/DDBJ databases">
        <title>The cercosporin biosynthetic gene cluster was horizontally transferred to several fungal lineages and shown to be expanded in Cercospora beticola based on microsynteny with recipient genomes.</title>
        <authorList>
            <person name="De Jonge R."/>
            <person name="Ebert M.K."/>
            <person name="Suttle J.C."/>
            <person name="Jurick Ii W.M."/>
            <person name="Secor G.A."/>
            <person name="Thomma B.P."/>
            <person name="Van De Peer Y."/>
            <person name="Bolton M.D."/>
        </authorList>
    </citation>
    <scope>NUCLEOTIDE SEQUENCE [LARGE SCALE GENOMIC DNA]</scope>
    <source>
        <strain evidence="3">09-40</strain>
    </source>
</reference>
<evidence type="ECO:0000313" key="5">
    <source>
        <dbReference type="Proteomes" id="UP001302367"/>
    </source>
</evidence>
<feature type="compositionally biased region" description="Acidic residues" evidence="2">
    <location>
        <begin position="145"/>
        <end position="154"/>
    </location>
</feature>
<dbReference type="EMBL" id="LKMD01000101">
    <property type="protein sequence ID" value="PIA99338.1"/>
    <property type="molecule type" value="Genomic_DNA"/>
</dbReference>
<accession>A0A2G5I3K0</accession>
<feature type="region of interest" description="Disordered" evidence="2">
    <location>
        <begin position="1"/>
        <end position="154"/>
    </location>
</feature>
<dbReference type="EMBL" id="CP134186">
    <property type="protein sequence ID" value="WPB00069.1"/>
    <property type="molecule type" value="Genomic_DNA"/>
</dbReference>
<feature type="compositionally biased region" description="Basic and acidic residues" evidence="2">
    <location>
        <begin position="110"/>
        <end position="126"/>
    </location>
</feature>
<dbReference type="Proteomes" id="UP000230605">
    <property type="component" value="Chromosome 3"/>
</dbReference>
<dbReference type="Proteomes" id="UP001302367">
    <property type="component" value="Chromosome 3"/>
</dbReference>
<name>A0A2G5I3K0_CERBT</name>
<proteinExistence type="predicted"/>
<evidence type="ECO:0000313" key="3">
    <source>
        <dbReference type="EMBL" id="PIA99338.1"/>
    </source>
</evidence>
<dbReference type="AlphaFoldDB" id="A0A2G5I3K0"/>
<evidence type="ECO:0000256" key="1">
    <source>
        <dbReference type="SAM" id="Coils"/>
    </source>
</evidence>
<organism evidence="3">
    <name type="scientific">Cercospora beticola</name>
    <name type="common">Sugarbeet leaf spot fungus</name>
    <dbReference type="NCBI Taxonomy" id="122368"/>
    <lineage>
        <taxon>Eukaryota</taxon>
        <taxon>Fungi</taxon>
        <taxon>Dikarya</taxon>
        <taxon>Ascomycota</taxon>
        <taxon>Pezizomycotina</taxon>
        <taxon>Dothideomycetes</taxon>
        <taxon>Dothideomycetidae</taxon>
        <taxon>Mycosphaerellales</taxon>
        <taxon>Mycosphaerellaceae</taxon>
        <taxon>Cercospora</taxon>
    </lineage>
</organism>
<feature type="compositionally biased region" description="Low complexity" evidence="2">
    <location>
        <begin position="1"/>
        <end position="15"/>
    </location>
</feature>
<dbReference type="OrthoDB" id="439943at2759"/>
<gene>
    <name evidence="3" type="ORF">CB0940_02916</name>
    <name evidence="4" type="ORF">RHO25_004688</name>
</gene>
<evidence type="ECO:0000313" key="4">
    <source>
        <dbReference type="EMBL" id="WPB00069.1"/>
    </source>
</evidence>
<keyword evidence="5" id="KW-1185">Reference proteome</keyword>
<keyword evidence="1" id="KW-0175">Coiled coil</keyword>
<reference evidence="4 5" key="2">
    <citation type="submission" date="2023-09" db="EMBL/GenBank/DDBJ databases">
        <title>Complete-Gapless Cercospora beticola genome.</title>
        <authorList>
            <person name="Wyatt N.A."/>
            <person name="Spanner R.E."/>
            <person name="Bolton M.D."/>
        </authorList>
    </citation>
    <scope>NUCLEOTIDE SEQUENCE [LARGE SCALE GENOMIC DNA]</scope>
    <source>
        <strain evidence="4">Cb09-40</strain>
    </source>
</reference>